<evidence type="ECO:0000256" key="4">
    <source>
        <dbReference type="ARBA" id="ARBA00023242"/>
    </source>
</evidence>
<dbReference type="InterPro" id="IPR001005">
    <property type="entry name" value="SANT/Myb"/>
</dbReference>
<evidence type="ECO:0000259" key="7">
    <source>
        <dbReference type="PROSITE" id="PS51294"/>
    </source>
</evidence>
<dbReference type="SUPFAM" id="SSF46689">
    <property type="entry name" value="Homeodomain-like"/>
    <property type="match status" value="1"/>
</dbReference>
<keyword evidence="2" id="KW-0677">Repeat</keyword>
<keyword evidence="3" id="KW-0238">DNA-binding</keyword>
<dbReference type="InterPro" id="IPR017930">
    <property type="entry name" value="Myb_dom"/>
</dbReference>
<accession>A0AA41RZV3</accession>
<evidence type="ECO:0000256" key="2">
    <source>
        <dbReference type="ARBA" id="ARBA00022737"/>
    </source>
</evidence>
<feature type="domain" description="Myb-like" evidence="6">
    <location>
        <begin position="1"/>
        <end position="50"/>
    </location>
</feature>
<dbReference type="EMBL" id="JAJJMA010057301">
    <property type="protein sequence ID" value="MCL7026486.1"/>
    <property type="molecule type" value="Genomic_DNA"/>
</dbReference>
<dbReference type="PROSITE" id="PS50090">
    <property type="entry name" value="MYB_LIKE"/>
    <property type="match status" value="2"/>
</dbReference>
<keyword evidence="4" id="KW-0539">Nucleus</keyword>
<evidence type="ECO:0000313" key="9">
    <source>
        <dbReference type="Proteomes" id="UP001177140"/>
    </source>
</evidence>
<dbReference type="CDD" id="cd00167">
    <property type="entry name" value="SANT"/>
    <property type="match status" value="2"/>
</dbReference>
<evidence type="ECO:0000256" key="5">
    <source>
        <dbReference type="SAM" id="MobiDB-lite"/>
    </source>
</evidence>
<proteinExistence type="predicted"/>
<reference evidence="8" key="1">
    <citation type="submission" date="2022-03" db="EMBL/GenBank/DDBJ databases">
        <title>A functionally conserved STORR gene fusion in Papaver species that diverged 16.8 million years ago.</title>
        <authorList>
            <person name="Catania T."/>
        </authorList>
    </citation>
    <scope>NUCLEOTIDE SEQUENCE</scope>
    <source>
        <strain evidence="8">S-191538</strain>
    </source>
</reference>
<feature type="region of interest" description="Disordered" evidence="5">
    <location>
        <begin position="107"/>
        <end position="132"/>
    </location>
</feature>
<feature type="compositionally biased region" description="Low complexity" evidence="5">
    <location>
        <begin position="109"/>
        <end position="120"/>
    </location>
</feature>
<dbReference type="InterPro" id="IPR009057">
    <property type="entry name" value="Homeodomain-like_sf"/>
</dbReference>
<feature type="domain" description="HTH myb-type" evidence="7">
    <location>
        <begin position="1"/>
        <end position="50"/>
    </location>
</feature>
<evidence type="ECO:0000313" key="8">
    <source>
        <dbReference type="EMBL" id="MCL7026486.1"/>
    </source>
</evidence>
<keyword evidence="9" id="KW-1185">Reference proteome</keyword>
<dbReference type="Pfam" id="PF00249">
    <property type="entry name" value="Myb_DNA-binding"/>
    <property type="match status" value="2"/>
</dbReference>
<organism evidence="8 9">
    <name type="scientific">Papaver nudicaule</name>
    <name type="common">Iceland poppy</name>
    <dbReference type="NCBI Taxonomy" id="74823"/>
    <lineage>
        <taxon>Eukaryota</taxon>
        <taxon>Viridiplantae</taxon>
        <taxon>Streptophyta</taxon>
        <taxon>Embryophyta</taxon>
        <taxon>Tracheophyta</taxon>
        <taxon>Spermatophyta</taxon>
        <taxon>Magnoliopsida</taxon>
        <taxon>Ranunculales</taxon>
        <taxon>Papaveraceae</taxon>
        <taxon>Papaveroideae</taxon>
        <taxon>Papaver</taxon>
    </lineage>
</organism>
<dbReference type="AlphaFoldDB" id="A0AA41RZV3"/>
<name>A0AA41RZV3_PAPNU</name>
<protein>
    <submittedName>
        <fullName evidence="8">Uncharacterized protein</fullName>
    </submittedName>
</protein>
<dbReference type="FunFam" id="1.10.10.60:FF:000001">
    <property type="entry name" value="MYB-related transcription factor"/>
    <property type="match status" value="1"/>
</dbReference>
<feature type="domain" description="HTH myb-type" evidence="7">
    <location>
        <begin position="51"/>
        <end position="105"/>
    </location>
</feature>
<feature type="domain" description="Myb-like" evidence="6">
    <location>
        <begin position="51"/>
        <end position="101"/>
    </location>
</feature>
<evidence type="ECO:0000256" key="1">
    <source>
        <dbReference type="ARBA" id="ARBA00004123"/>
    </source>
</evidence>
<dbReference type="PANTHER" id="PTHR47999">
    <property type="entry name" value="TRANSCRIPTION FACTOR MYB8-RELATED-RELATED"/>
    <property type="match status" value="1"/>
</dbReference>
<comment type="subcellular location">
    <subcellularLocation>
        <location evidence="1">Nucleus</location>
    </subcellularLocation>
</comment>
<dbReference type="Gene3D" id="1.10.10.60">
    <property type="entry name" value="Homeodomain-like"/>
    <property type="match status" value="2"/>
</dbReference>
<dbReference type="SMART" id="SM00717">
    <property type="entry name" value="SANT"/>
    <property type="match status" value="2"/>
</dbReference>
<dbReference type="GO" id="GO:0003677">
    <property type="term" value="F:DNA binding"/>
    <property type="evidence" value="ECO:0007669"/>
    <property type="project" value="UniProtKB-KW"/>
</dbReference>
<evidence type="ECO:0000259" key="6">
    <source>
        <dbReference type="PROSITE" id="PS50090"/>
    </source>
</evidence>
<evidence type="ECO:0000256" key="3">
    <source>
        <dbReference type="ARBA" id="ARBA00023125"/>
    </source>
</evidence>
<dbReference type="Proteomes" id="UP001177140">
    <property type="component" value="Unassembled WGS sequence"/>
</dbReference>
<dbReference type="PROSITE" id="PS51294">
    <property type="entry name" value="HTH_MYB"/>
    <property type="match status" value="2"/>
</dbReference>
<sequence>MYGNPWTDTEDIILSDYIKKNGEGGWSNLPTKAGLKRCGEGCRQRWLNFLRPDIKRGNISSDEEELIIKLHKLLGNSWSSIATRLPGRTGYEIKNYWNLKLAKKIQGHSTSSSNRKSSIQSKKKKRKVSGTPVKTRTLSEFVENRDKIRGSTDHCKEMEFESRNGFLGCPLRGRNLTQNYEMDCNHGENCCFSEFSQLWNFSAEKADDFLSPSSDGCSLFLDEMLQIRTGNDVPSDIQSLADVLGSEEDWPEE</sequence>
<dbReference type="PANTHER" id="PTHR47999:SF96">
    <property type="entry name" value="TRANSCRIPTION REPRESSOR MYB6-LIKE"/>
    <property type="match status" value="1"/>
</dbReference>
<gene>
    <name evidence="8" type="ORF">MKW94_021735</name>
</gene>
<dbReference type="InterPro" id="IPR015495">
    <property type="entry name" value="Myb_TF_plants"/>
</dbReference>
<dbReference type="GO" id="GO:0005634">
    <property type="term" value="C:nucleus"/>
    <property type="evidence" value="ECO:0007669"/>
    <property type="project" value="UniProtKB-SubCell"/>
</dbReference>
<comment type="caution">
    <text evidence="8">The sequence shown here is derived from an EMBL/GenBank/DDBJ whole genome shotgun (WGS) entry which is preliminary data.</text>
</comment>